<proteinExistence type="predicted"/>
<feature type="region of interest" description="Disordered" evidence="1">
    <location>
        <begin position="64"/>
        <end position="202"/>
    </location>
</feature>
<evidence type="ECO:0000313" key="3">
    <source>
        <dbReference type="Proteomes" id="UP000002668"/>
    </source>
</evidence>
<feature type="compositionally biased region" description="Polar residues" evidence="1">
    <location>
        <begin position="180"/>
        <end position="202"/>
    </location>
</feature>
<dbReference type="Proteomes" id="UP000002668">
    <property type="component" value="Genome"/>
</dbReference>
<feature type="compositionally biased region" description="Polar residues" evidence="1">
    <location>
        <begin position="68"/>
        <end position="80"/>
    </location>
</feature>
<dbReference type="VEuPathDB" id="FungiDB:LEMA_P048780.1"/>
<feature type="compositionally biased region" description="Polar residues" evidence="1">
    <location>
        <begin position="162"/>
        <end position="173"/>
    </location>
</feature>
<accession>E5R4P9</accession>
<dbReference type="AlphaFoldDB" id="E5R4P9"/>
<keyword evidence="3" id="KW-1185">Reference proteome</keyword>
<feature type="compositionally biased region" description="Polar residues" evidence="1">
    <location>
        <begin position="97"/>
        <end position="107"/>
    </location>
</feature>
<feature type="compositionally biased region" description="Low complexity" evidence="1">
    <location>
        <begin position="1"/>
        <end position="14"/>
    </location>
</feature>
<evidence type="ECO:0000256" key="1">
    <source>
        <dbReference type="SAM" id="MobiDB-lite"/>
    </source>
</evidence>
<name>E5R4P9_LEPMJ</name>
<feature type="compositionally biased region" description="Polar residues" evidence="1">
    <location>
        <begin position="137"/>
        <end position="147"/>
    </location>
</feature>
<reference evidence="3" key="1">
    <citation type="journal article" date="2011" name="Nat. Commun.">
        <title>Effector diversification within compartments of the Leptosphaeria maculans genome affected by Repeat-Induced Point mutations.</title>
        <authorList>
            <person name="Rouxel T."/>
            <person name="Grandaubert J."/>
            <person name="Hane J.K."/>
            <person name="Hoede C."/>
            <person name="van de Wouw A.P."/>
            <person name="Couloux A."/>
            <person name="Dominguez V."/>
            <person name="Anthouard V."/>
            <person name="Bally P."/>
            <person name="Bourras S."/>
            <person name="Cozijnsen A.J."/>
            <person name="Ciuffetti L.M."/>
            <person name="Degrave A."/>
            <person name="Dilmaghani A."/>
            <person name="Duret L."/>
            <person name="Fudal I."/>
            <person name="Goodwin S.B."/>
            <person name="Gout L."/>
            <person name="Glaser N."/>
            <person name="Linglin J."/>
            <person name="Kema G.H.J."/>
            <person name="Lapalu N."/>
            <person name="Lawrence C.B."/>
            <person name="May K."/>
            <person name="Meyer M."/>
            <person name="Ollivier B."/>
            <person name="Poulain J."/>
            <person name="Schoch C.L."/>
            <person name="Simon A."/>
            <person name="Spatafora J.W."/>
            <person name="Stachowiak A."/>
            <person name="Turgeon B.G."/>
            <person name="Tyler B.M."/>
            <person name="Vincent D."/>
            <person name="Weissenbach J."/>
            <person name="Amselem J."/>
            <person name="Quesneville H."/>
            <person name="Oliver R.P."/>
            <person name="Wincker P."/>
            <person name="Balesdent M.-H."/>
            <person name="Howlett B.J."/>
        </authorList>
    </citation>
    <scope>NUCLEOTIDE SEQUENCE [LARGE SCALE GENOMIC DNA]</scope>
    <source>
        <strain evidence="3">JN3 / isolate v23.1.3 / race Av1-4-5-6-7-8</strain>
    </source>
</reference>
<protein>
    <submittedName>
        <fullName evidence="2">Predicted protein</fullName>
    </submittedName>
</protein>
<sequence length="219" mass="24056">MERSLSRTSSTRTSNWSAKADHSTRMDIGHANEKHFVSVLRQTTFQNVVDHPSAYSYKTHIARPPYSESRSSNTCPSPVHNTVPASTPAASSSISVYCTSHKPSPSGTVPLRLHPPSRYDPPVHAPQNPPHSPNPQLPMSASTSDPSTAHLRPPPRPAIAPNQANLNQTSSPKTLHHTGMNMSRTLYPTPDLTQSQTPDRNPNIYSYSCFLSHLSKHRS</sequence>
<dbReference type="GeneID" id="13288730"/>
<dbReference type="EMBL" id="FP929083">
    <property type="protein sequence ID" value="CBX92172.1"/>
    <property type="molecule type" value="Genomic_DNA"/>
</dbReference>
<dbReference type="InParanoid" id="E5R4P9"/>
<feature type="region of interest" description="Disordered" evidence="1">
    <location>
        <begin position="1"/>
        <end position="27"/>
    </location>
</feature>
<dbReference type="HOGENOM" id="CLU_1261712_0_0_1"/>
<feature type="compositionally biased region" description="Pro residues" evidence="1">
    <location>
        <begin position="123"/>
        <end position="136"/>
    </location>
</feature>
<evidence type="ECO:0000313" key="2">
    <source>
        <dbReference type="EMBL" id="CBX92172.1"/>
    </source>
</evidence>
<organism evidence="3">
    <name type="scientific">Leptosphaeria maculans (strain JN3 / isolate v23.1.3 / race Av1-4-5-6-7-8)</name>
    <name type="common">Blackleg fungus</name>
    <name type="synonym">Phoma lingam</name>
    <dbReference type="NCBI Taxonomy" id="985895"/>
    <lineage>
        <taxon>Eukaryota</taxon>
        <taxon>Fungi</taxon>
        <taxon>Dikarya</taxon>
        <taxon>Ascomycota</taxon>
        <taxon>Pezizomycotina</taxon>
        <taxon>Dothideomycetes</taxon>
        <taxon>Pleosporomycetidae</taxon>
        <taxon>Pleosporales</taxon>
        <taxon>Pleosporineae</taxon>
        <taxon>Leptosphaeriaceae</taxon>
        <taxon>Plenodomus</taxon>
        <taxon>Plenodomus lingam/Leptosphaeria maculans species complex</taxon>
    </lineage>
</organism>
<feature type="compositionally biased region" description="Low complexity" evidence="1">
    <location>
        <begin position="82"/>
        <end position="96"/>
    </location>
</feature>
<gene>
    <name evidence="2" type="ORF">LEMA_P048780.1</name>
</gene>